<reference evidence="7 8" key="1">
    <citation type="submission" date="2014-06" db="EMBL/GenBank/DDBJ databases">
        <title>Draft genome sequence of Idiomarina sp. MCCC 1A10513.</title>
        <authorList>
            <person name="Du J."/>
            <person name="Lai Q."/>
            <person name="Shao Z."/>
        </authorList>
    </citation>
    <scope>NUCLEOTIDE SEQUENCE [LARGE SCALE GENOMIC DNA]</scope>
    <source>
        <strain evidence="7 8">MCCC 1A10513</strain>
    </source>
</reference>
<dbReference type="PROSITE" id="PS00211">
    <property type="entry name" value="ABC_TRANSPORTER_1"/>
    <property type="match status" value="1"/>
</dbReference>
<dbReference type="eggNOG" id="COG4555">
    <property type="taxonomic scope" value="Bacteria"/>
</dbReference>
<keyword evidence="4" id="KW-0547">Nucleotide-binding</keyword>
<dbReference type="EMBL" id="JPIN01000005">
    <property type="protein sequence ID" value="KFZ29091.1"/>
    <property type="molecule type" value="Genomic_DNA"/>
</dbReference>
<dbReference type="InterPro" id="IPR027417">
    <property type="entry name" value="P-loop_NTPase"/>
</dbReference>
<keyword evidence="5" id="KW-0067">ATP-binding</keyword>
<dbReference type="SMART" id="SM00382">
    <property type="entry name" value="AAA"/>
    <property type="match status" value="1"/>
</dbReference>
<dbReference type="GO" id="GO:0016887">
    <property type="term" value="F:ATP hydrolysis activity"/>
    <property type="evidence" value="ECO:0007669"/>
    <property type="project" value="InterPro"/>
</dbReference>
<dbReference type="PROSITE" id="PS50893">
    <property type="entry name" value="ABC_TRANSPORTER_2"/>
    <property type="match status" value="1"/>
</dbReference>
<organism evidence="7 8">
    <name type="scientific">Pseudidiomarina atlantica</name>
    <dbReference type="NCBI Taxonomy" id="1517416"/>
    <lineage>
        <taxon>Bacteria</taxon>
        <taxon>Pseudomonadati</taxon>
        <taxon>Pseudomonadota</taxon>
        <taxon>Gammaproteobacteria</taxon>
        <taxon>Alteromonadales</taxon>
        <taxon>Idiomarinaceae</taxon>
        <taxon>Pseudidiomarina</taxon>
    </lineage>
</organism>
<dbReference type="OrthoDB" id="9781337at2"/>
<accession>A0A094J912</accession>
<comment type="similarity">
    <text evidence="1">Belongs to the ABC transporter superfamily.</text>
</comment>
<dbReference type="STRING" id="1517416.IDAT_05295"/>
<dbReference type="InterPro" id="IPR017871">
    <property type="entry name" value="ABC_transporter-like_CS"/>
</dbReference>
<evidence type="ECO:0000256" key="4">
    <source>
        <dbReference type="ARBA" id="ARBA00022741"/>
    </source>
</evidence>
<dbReference type="InterPro" id="IPR003593">
    <property type="entry name" value="AAA+_ATPase"/>
</dbReference>
<dbReference type="InterPro" id="IPR050763">
    <property type="entry name" value="ABC_transporter_ATP-binding"/>
</dbReference>
<evidence type="ECO:0000256" key="5">
    <source>
        <dbReference type="ARBA" id="ARBA00022840"/>
    </source>
</evidence>
<dbReference type="Pfam" id="PF00005">
    <property type="entry name" value="ABC_tran"/>
    <property type="match status" value="1"/>
</dbReference>
<keyword evidence="2" id="KW-0813">Transport</keyword>
<evidence type="ECO:0000256" key="2">
    <source>
        <dbReference type="ARBA" id="ARBA00022448"/>
    </source>
</evidence>
<name>A0A094J912_9GAMM</name>
<evidence type="ECO:0000313" key="7">
    <source>
        <dbReference type="EMBL" id="KFZ29091.1"/>
    </source>
</evidence>
<dbReference type="CDD" id="cd03266">
    <property type="entry name" value="ABC_NatA_sodium_exporter"/>
    <property type="match status" value="1"/>
</dbReference>
<comment type="caution">
    <text evidence="7">The sequence shown here is derived from an EMBL/GenBank/DDBJ whole genome shotgun (WGS) entry which is preliminary data.</text>
</comment>
<feature type="domain" description="ABC transporter" evidence="6">
    <location>
        <begin position="2"/>
        <end position="232"/>
    </location>
</feature>
<dbReference type="PANTHER" id="PTHR42711">
    <property type="entry name" value="ABC TRANSPORTER ATP-BINDING PROTEIN"/>
    <property type="match status" value="1"/>
</dbReference>
<dbReference type="InterPro" id="IPR003439">
    <property type="entry name" value="ABC_transporter-like_ATP-bd"/>
</dbReference>
<keyword evidence="8" id="KW-1185">Reference proteome</keyword>
<dbReference type="SUPFAM" id="SSF52540">
    <property type="entry name" value="P-loop containing nucleoside triphosphate hydrolases"/>
    <property type="match status" value="1"/>
</dbReference>
<gene>
    <name evidence="7" type="ORF">IDAT_05295</name>
</gene>
<protein>
    <submittedName>
        <fullName evidence="7">ABC transporter</fullName>
    </submittedName>
</protein>
<dbReference type="Gene3D" id="3.40.50.300">
    <property type="entry name" value="P-loop containing nucleotide triphosphate hydrolases"/>
    <property type="match status" value="1"/>
</dbReference>
<evidence type="ECO:0000256" key="3">
    <source>
        <dbReference type="ARBA" id="ARBA00022458"/>
    </source>
</evidence>
<dbReference type="AlphaFoldDB" id="A0A094J912"/>
<evidence type="ECO:0000259" key="6">
    <source>
        <dbReference type="PROSITE" id="PS50893"/>
    </source>
</evidence>
<dbReference type="Proteomes" id="UP000053718">
    <property type="component" value="Unassembled WGS sequence"/>
</dbReference>
<proteinExistence type="inferred from homology"/>
<sequence length="244" mass="25938">MIEVKSLQKSFGKVTALDGLTFSAPEGQITGLLGPNGAGKTTCLRTIYGLLKADTGEALIDGIDASKSPLEARRKIGIFPDKFGLYERLTAREQIAYFATLHGMAGDSGAAAVEEVIQRLDMSAIADRRATGFSQGQRMKVALAQAIVHRPKHLILDEPSRGLDVMSTRILRDLLRELKAQGTSILFSSHVMQEVAALCDQVVVVAAGKVAAQGTPDELCAQTGETALEEAFVKIIGTDEGIAA</sequence>
<dbReference type="GO" id="GO:0005524">
    <property type="term" value="F:ATP binding"/>
    <property type="evidence" value="ECO:0007669"/>
    <property type="project" value="UniProtKB-KW"/>
</dbReference>
<evidence type="ECO:0000256" key="1">
    <source>
        <dbReference type="ARBA" id="ARBA00005417"/>
    </source>
</evidence>
<dbReference type="RefSeq" id="WP_034731454.1">
    <property type="nucleotide sequence ID" value="NZ_JPIN01000005.1"/>
</dbReference>
<evidence type="ECO:0000313" key="8">
    <source>
        <dbReference type="Proteomes" id="UP000053718"/>
    </source>
</evidence>
<dbReference type="PANTHER" id="PTHR42711:SF5">
    <property type="entry name" value="ABC TRANSPORTER ATP-BINDING PROTEIN NATA"/>
    <property type="match status" value="1"/>
</dbReference>
<keyword evidence="3" id="KW-0536">Nodulation</keyword>